<evidence type="ECO:0000313" key="7">
    <source>
        <dbReference type="EMBL" id="MEO1767530.1"/>
    </source>
</evidence>
<comment type="pathway">
    <text evidence="5">Sulfur metabolism; glutathione metabolism.</text>
</comment>
<comment type="catalytic activity">
    <reaction evidence="4 5">
        <text>an N-terminal (5-L-glutamyl)-[peptide] + an alpha-amino acid = 5-L-glutamyl amino acid + an N-terminal L-alpha-aminoacyl-[peptide]</text>
        <dbReference type="Rhea" id="RHEA:23904"/>
        <dbReference type="Rhea" id="RHEA-COMP:9780"/>
        <dbReference type="Rhea" id="RHEA-COMP:9795"/>
        <dbReference type="ChEBI" id="CHEBI:77644"/>
        <dbReference type="ChEBI" id="CHEBI:78597"/>
        <dbReference type="ChEBI" id="CHEBI:78599"/>
        <dbReference type="ChEBI" id="CHEBI:78608"/>
        <dbReference type="EC" id="2.3.2.2"/>
    </reaction>
</comment>
<reference evidence="7 8" key="1">
    <citation type="submission" date="2024-02" db="EMBL/GenBank/DDBJ databases">
        <title>New thermophilic sulfur-oxidizing bacteria from a hot springs of the Uzon caldera (Kamchatka, Russia).</title>
        <authorList>
            <person name="Dukat A.M."/>
            <person name="Elcheninov A.G."/>
            <person name="Frolov E.N."/>
        </authorList>
    </citation>
    <scope>NUCLEOTIDE SEQUENCE [LARGE SCALE GENOMIC DNA]</scope>
    <source>
        <strain evidence="7 8">AK1</strain>
    </source>
</reference>
<dbReference type="Gene3D" id="3.60.20.40">
    <property type="match status" value="1"/>
</dbReference>
<protein>
    <recommendedName>
        <fullName evidence="5">Glutathione hydrolase proenzyme</fullName>
        <ecNumber evidence="5">2.3.2.2</ecNumber>
        <ecNumber evidence="5">3.4.19.13</ecNumber>
    </recommendedName>
    <component>
        <recommendedName>
            <fullName evidence="5">Glutathione hydrolase large chain</fullName>
        </recommendedName>
    </component>
    <component>
        <recommendedName>
            <fullName evidence="5">Glutathione hydrolase small chain</fullName>
        </recommendedName>
    </component>
</protein>
<keyword evidence="3 5" id="KW-0012">Acyltransferase</keyword>
<dbReference type="EC" id="2.3.2.2" evidence="5"/>
<comment type="PTM">
    <text evidence="5">Cleaved by autocatalysis into a large and a small subunit.</text>
</comment>
<evidence type="ECO:0000256" key="5">
    <source>
        <dbReference type="RuleBase" id="RU368036"/>
    </source>
</evidence>
<dbReference type="EC" id="3.4.19.13" evidence="5"/>
<feature type="signal peptide" evidence="6">
    <location>
        <begin position="1"/>
        <end position="27"/>
    </location>
</feature>
<dbReference type="InterPro" id="IPR043138">
    <property type="entry name" value="GGT_lsub"/>
</dbReference>
<keyword evidence="5" id="KW-0317">Glutathione biosynthesis</keyword>
<dbReference type="InterPro" id="IPR029055">
    <property type="entry name" value="Ntn_hydrolases_N"/>
</dbReference>
<accession>A0ABV0EFU8</accession>
<keyword evidence="5 7" id="KW-0808">Transferase</keyword>
<dbReference type="PANTHER" id="PTHR43199">
    <property type="entry name" value="GLUTATHIONE HYDROLASE"/>
    <property type="match status" value="1"/>
</dbReference>
<keyword evidence="6" id="KW-0732">Signal</keyword>
<evidence type="ECO:0000256" key="3">
    <source>
        <dbReference type="ARBA" id="ARBA00023315"/>
    </source>
</evidence>
<name>A0ABV0EFU8_9BURK</name>
<comment type="similarity">
    <text evidence="5">Belongs to the gamma-glutamyltransferase family.</text>
</comment>
<evidence type="ECO:0000313" key="8">
    <source>
        <dbReference type="Proteomes" id="UP001482231"/>
    </source>
</evidence>
<evidence type="ECO:0000256" key="2">
    <source>
        <dbReference type="ARBA" id="ARBA00001089"/>
    </source>
</evidence>
<dbReference type="Gene3D" id="1.10.246.130">
    <property type="match status" value="1"/>
</dbReference>
<dbReference type="PANTHER" id="PTHR43199:SF6">
    <property type="entry name" value="GLUTATHIONE HYDROLASE PROENZYME"/>
    <property type="match status" value="1"/>
</dbReference>
<evidence type="ECO:0000256" key="6">
    <source>
        <dbReference type="SAM" id="SignalP"/>
    </source>
</evidence>
<gene>
    <name evidence="7" type="primary">ggt</name>
    <name evidence="7" type="ORF">V6E02_09935</name>
</gene>
<proteinExistence type="inferred from homology"/>
<keyword evidence="5" id="KW-0378">Hydrolase</keyword>
<comment type="subunit">
    <text evidence="5">This enzyme consists of two polypeptide chains, which are synthesized in precursor form from a single polypeptide.</text>
</comment>
<comment type="caution">
    <text evidence="7">The sequence shown here is derived from an EMBL/GenBank/DDBJ whole genome shotgun (WGS) entry which is preliminary data.</text>
</comment>
<dbReference type="PRINTS" id="PR01210">
    <property type="entry name" value="GGTRANSPTASE"/>
</dbReference>
<dbReference type="Pfam" id="PF01019">
    <property type="entry name" value="G_glu_transpept"/>
    <property type="match status" value="1"/>
</dbReference>
<dbReference type="NCBIfam" id="TIGR00066">
    <property type="entry name" value="g_glut_trans"/>
    <property type="match status" value="1"/>
</dbReference>
<dbReference type="RefSeq" id="WP_347308642.1">
    <property type="nucleotide sequence ID" value="NZ_JBAJEX010000008.1"/>
</dbReference>
<comment type="catalytic activity">
    <reaction evidence="1 5">
        <text>an S-substituted glutathione + H2O = an S-substituted L-cysteinylglycine + L-glutamate</text>
        <dbReference type="Rhea" id="RHEA:59468"/>
        <dbReference type="ChEBI" id="CHEBI:15377"/>
        <dbReference type="ChEBI" id="CHEBI:29985"/>
        <dbReference type="ChEBI" id="CHEBI:90779"/>
        <dbReference type="ChEBI" id="CHEBI:143103"/>
        <dbReference type="EC" id="3.4.19.13"/>
    </reaction>
</comment>
<dbReference type="InterPro" id="IPR000101">
    <property type="entry name" value="GGT_peptidase"/>
</dbReference>
<organism evidence="7 8">
    <name type="scientific">Thiobacter aerophilum</name>
    <dbReference type="NCBI Taxonomy" id="3121275"/>
    <lineage>
        <taxon>Bacteria</taxon>
        <taxon>Pseudomonadati</taxon>
        <taxon>Pseudomonadota</taxon>
        <taxon>Betaproteobacteria</taxon>
        <taxon>Burkholderiales</taxon>
        <taxon>Thiobacteraceae</taxon>
        <taxon>Thiobacter</taxon>
    </lineage>
</organism>
<feature type="chain" id="PRO_5045846070" description="Glutathione hydrolase proenzyme" evidence="6">
    <location>
        <begin position="28"/>
        <end position="561"/>
    </location>
</feature>
<keyword evidence="5" id="KW-0865">Zymogen</keyword>
<keyword evidence="8" id="KW-1185">Reference proteome</keyword>
<dbReference type="SUPFAM" id="SSF56235">
    <property type="entry name" value="N-terminal nucleophile aminohydrolases (Ntn hydrolases)"/>
    <property type="match status" value="1"/>
</dbReference>
<evidence type="ECO:0000256" key="1">
    <source>
        <dbReference type="ARBA" id="ARBA00001049"/>
    </source>
</evidence>
<comment type="catalytic activity">
    <reaction evidence="2 5">
        <text>glutathione + H2O = L-cysteinylglycine + L-glutamate</text>
        <dbReference type="Rhea" id="RHEA:28807"/>
        <dbReference type="ChEBI" id="CHEBI:15377"/>
        <dbReference type="ChEBI" id="CHEBI:29985"/>
        <dbReference type="ChEBI" id="CHEBI:57925"/>
        <dbReference type="ChEBI" id="CHEBI:61694"/>
        <dbReference type="EC" id="3.4.19.13"/>
    </reaction>
</comment>
<dbReference type="Proteomes" id="UP001482231">
    <property type="component" value="Unassembled WGS sequence"/>
</dbReference>
<dbReference type="GO" id="GO:0103068">
    <property type="term" value="F:leukotriene C4 gamma-glutamyl transferase activity"/>
    <property type="evidence" value="ECO:0007669"/>
    <property type="project" value="UniProtKB-EC"/>
</dbReference>
<dbReference type="InterPro" id="IPR043137">
    <property type="entry name" value="GGT_ssub_C"/>
</dbReference>
<dbReference type="EMBL" id="JBAJEX010000008">
    <property type="protein sequence ID" value="MEO1767530.1"/>
    <property type="molecule type" value="Genomic_DNA"/>
</dbReference>
<sequence length="561" mass="60393">MYSFRVSCARWLAGWALGLMLLPPAWAQTMGALATAHPLATEAGQHILAQGGNAFDAAVAVAAVLAVVEPYSSGLGGGGFFLLHRAQDGRQVFLDARETAPAGASLAHYRDAQGRWLPRATTEGAKAAAIPGLPAALVHLARHYGRLPLTQTLAPAIALAQDGFPVDERYRTMAKVRFACLHGQEEAASQFLDRGAVPAAGARLRQPALARTLARLAKEGRAGFYGGPVAREMVVAVRRAGGFWHVKDLTRYRVRERRPLVVHYRGMRIVAAPPPSAAGVALAQSLTVLSAYDLQDAFLPQRMHWVVEALRRAYHDRRFLGDPDFIAMPLARLLSPAYLAARRASIDDDRATSSTDLDPAPPWGGGHHTTHFSIVDGAGNRVAATLSINLPFGACFVAGRTGVLLNSEMDDFSLGAGRSNAYGLAASAANALAPGRRPLSSMAPTFVEDERGVLILGTPGGSRIISTVLLAILRYAAQPTVDLRELVSAPRYHHQYLPDRIEVEPEGFPQEVLDDLTLRGHVVQVTDRKWGNMQVVWLDRRSGRAFAASDPRGQGSGMAWY</sequence>
<dbReference type="InterPro" id="IPR051792">
    <property type="entry name" value="GGT_bact"/>
</dbReference>
<evidence type="ECO:0000256" key="4">
    <source>
        <dbReference type="ARBA" id="ARBA00047417"/>
    </source>
</evidence>